<evidence type="ECO:0008006" key="3">
    <source>
        <dbReference type="Google" id="ProtNLM"/>
    </source>
</evidence>
<evidence type="ECO:0000313" key="1">
    <source>
        <dbReference type="EMBL" id="OQR86320.1"/>
    </source>
</evidence>
<sequence>MLDHLKRAWAKAKSDMRRAKFEYEHAKAELDQHNLDTGFDRHANANEVATAHFLRKPPVLKVPITQATRGGVTTSDPAAVAAIFTDHWRRIMVTPTDAPPPDPALQAEVIGHVTAALSHEQTVDLDRSLESAEYQSDVIVGRFCAASGAALNKDKCITLALNEHDTPENRAIEGRRGFPSLKIAPPGTPIRYLGIYIGQGLARDYQAQLLNDKYLASFALWGARGRTIHGRRELATSVILSTVWYVTAVTPISATYLKVWQRVLNNFVVGAKTKATETYQPPLNKMWMHDKQLGLGVPHIASCIRSQRLRLLQKYMLALQKPTPPAWSVLVSEQFSNCMQTLMPIWLTSYHEFVDPSNKTAASLVSRYPSTRRWCMRGAGNGLRCLRDFLLNSCNQLQGHWPTFDAFHNAMSSGYAGAAVRLQGGALRLAPTRYATVIHAHFVRIYTTVRQRLNIRLDVSLANEPSAPHPFRMLFKGQAQPFELWPRRATVRMAQHGPIPTAVHPTYTDARPSHAAARTYMSQLKEALCWLTPAHANVWLRVAMKMLPTNTRYQYCRGEDPDRVLCSHGCGAEETIQHALRACHVVDPLWRLHQAAWSTVGVKFTWYAITNIDQFGVTVVGAPLKHALYRLWVMLTGVTLHLAWQTRNNAKHRGQAPPPTHVLLNLAFVTWTTTVRRWIRLQDADDSDLAAVKTAMTLLLRQAHYRDLYAKHPWCMQLDTVYDVA</sequence>
<dbReference type="OrthoDB" id="79339at2759"/>
<reference evidence="1 2" key="1">
    <citation type="journal article" date="2014" name="Genome Biol. Evol.">
        <title>The secreted proteins of Achlya hypogyna and Thraustotheca clavata identify the ancestral oomycete secretome and reveal gene acquisitions by horizontal gene transfer.</title>
        <authorList>
            <person name="Misner I."/>
            <person name="Blouin N."/>
            <person name="Leonard G."/>
            <person name="Richards T.A."/>
            <person name="Lane C.E."/>
        </authorList>
    </citation>
    <scope>NUCLEOTIDE SEQUENCE [LARGE SCALE GENOMIC DNA]</scope>
    <source>
        <strain evidence="1 2">ATCC 48635</strain>
    </source>
</reference>
<dbReference type="AlphaFoldDB" id="A0A1V9YKS3"/>
<protein>
    <recommendedName>
        <fullName evidence="3">Reverse transcriptase zinc-binding domain-containing protein</fullName>
    </recommendedName>
</protein>
<comment type="caution">
    <text evidence="1">The sequence shown here is derived from an EMBL/GenBank/DDBJ whole genome shotgun (WGS) entry which is preliminary data.</text>
</comment>
<keyword evidence="2" id="KW-1185">Reference proteome</keyword>
<proteinExistence type="predicted"/>
<organism evidence="1 2">
    <name type="scientific">Achlya hypogyna</name>
    <name type="common">Oomycete</name>
    <name type="synonym">Protoachlya hypogyna</name>
    <dbReference type="NCBI Taxonomy" id="1202772"/>
    <lineage>
        <taxon>Eukaryota</taxon>
        <taxon>Sar</taxon>
        <taxon>Stramenopiles</taxon>
        <taxon>Oomycota</taxon>
        <taxon>Saprolegniomycetes</taxon>
        <taxon>Saprolegniales</taxon>
        <taxon>Achlyaceae</taxon>
        <taxon>Achlya</taxon>
    </lineage>
</organism>
<name>A0A1V9YKS3_ACHHY</name>
<accession>A0A1V9YKS3</accession>
<dbReference type="Proteomes" id="UP000243579">
    <property type="component" value="Unassembled WGS sequence"/>
</dbReference>
<dbReference type="EMBL" id="JNBR01001515">
    <property type="protein sequence ID" value="OQR86320.1"/>
    <property type="molecule type" value="Genomic_DNA"/>
</dbReference>
<evidence type="ECO:0000313" key="2">
    <source>
        <dbReference type="Proteomes" id="UP000243579"/>
    </source>
</evidence>
<gene>
    <name evidence="1" type="ORF">ACHHYP_10672</name>
</gene>